<evidence type="ECO:0000256" key="1">
    <source>
        <dbReference type="SAM" id="SignalP"/>
    </source>
</evidence>
<dbReference type="EMBL" id="JARAKH010000047">
    <property type="protein sequence ID" value="KAK8377386.1"/>
    <property type="molecule type" value="Genomic_DNA"/>
</dbReference>
<sequence>MSGLAPLSPLYIVTLTLLTLAMFGPRLKPEQLINTVSTLPSRPLRAASFLSISGISHHHHHYHARATRNAWSCTPPLINSLSKSWAWRCVSGASGVAWRSSAAPKEKHDDVLVSARLANLSSELPDLT</sequence>
<dbReference type="Proteomes" id="UP001487740">
    <property type="component" value="Unassembled WGS sequence"/>
</dbReference>
<name>A0AAW0SQP3_SCYPA</name>
<comment type="caution">
    <text evidence="2">The sequence shown here is derived from an EMBL/GenBank/DDBJ whole genome shotgun (WGS) entry which is preliminary data.</text>
</comment>
<feature type="chain" id="PRO_5043923227" evidence="1">
    <location>
        <begin position="22"/>
        <end position="128"/>
    </location>
</feature>
<gene>
    <name evidence="2" type="ORF">O3P69_013784</name>
</gene>
<evidence type="ECO:0000313" key="2">
    <source>
        <dbReference type="EMBL" id="KAK8377386.1"/>
    </source>
</evidence>
<accession>A0AAW0SQP3</accession>
<evidence type="ECO:0000313" key="3">
    <source>
        <dbReference type="Proteomes" id="UP001487740"/>
    </source>
</evidence>
<feature type="signal peptide" evidence="1">
    <location>
        <begin position="1"/>
        <end position="21"/>
    </location>
</feature>
<reference evidence="2 3" key="1">
    <citation type="submission" date="2023-03" db="EMBL/GenBank/DDBJ databases">
        <title>High-quality genome of Scylla paramamosain provides insights in environmental adaptation.</title>
        <authorList>
            <person name="Zhang L."/>
        </authorList>
    </citation>
    <scope>NUCLEOTIDE SEQUENCE [LARGE SCALE GENOMIC DNA]</scope>
    <source>
        <strain evidence="2">LZ_2023a</strain>
        <tissue evidence="2">Muscle</tissue>
    </source>
</reference>
<proteinExistence type="predicted"/>
<dbReference type="AlphaFoldDB" id="A0AAW0SQP3"/>
<organism evidence="2 3">
    <name type="scientific">Scylla paramamosain</name>
    <name type="common">Mud crab</name>
    <dbReference type="NCBI Taxonomy" id="85552"/>
    <lineage>
        <taxon>Eukaryota</taxon>
        <taxon>Metazoa</taxon>
        <taxon>Ecdysozoa</taxon>
        <taxon>Arthropoda</taxon>
        <taxon>Crustacea</taxon>
        <taxon>Multicrustacea</taxon>
        <taxon>Malacostraca</taxon>
        <taxon>Eumalacostraca</taxon>
        <taxon>Eucarida</taxon>
        <taxon>Decapoda</taxon>
        <taxon>Pleocyemata</taxon>
        <taxon>Brachyura</taxon>
        <taxon>Eubrachyura</taxon>
        <taxon>Portunoidea</taxon>
        <taxon>Portunidae</taxon>
        <taxon>Portuninae</taxon>
        <taxon>Scylla</taxon>
    </lineage>
</organism>
<protein>
    <submittedName>
        <fullName evidence="2">Uncharacterized protein</fullName>
    </submittedName>
</protein>
<keyword evidence="3" id="KW-1185">Reference proteome</keyword>
<keyword evidence="1" id="KW-0732">Signal</keyword>